<sequence length="62" mass="6962">MTAKALPAPMSVRQSSPEPWRHNVSEDKLREAQARNRALHYYVLGLFAVIVATHEITLYLGG</sequence>
<accession>A0A976BFP7</accession>
<protein>
    <submittedName>
        <fullName evidence="3">Uncharacterized protein</fullName>
    </submittedName>
</protein>
<evidence type="ECO:0000313" key="3">
    <source>
        <dbReference type="EMBL" id="SPC17353.1"/>
    </source>
</evidence>
<dbReference type="AlphaFoldDB" id="A0A976BFP7"/>
<dbReference type="Proteomes" id="UP000256862">
    <property type="component" value="Chromosome CO2235"/>
</dbReference>
<feature type="transmembrane region" description="Helical" evidence="2">
    <location>
        <begin position="39"/>
        <end position="60"/>
    </location>
</feature>
<name>A0A976BFP7_9BURK</name>
<proteinExistence type="predicted"/>
<organism evidence="3 4">
    <name type="scientific">Cupriavidus oxalaticus</name>
    <dbReference type="NCBI Taxonomy" id="96344"/>
    <lineage>
        <taxon>Bacteria</taxon>
        <taxon>Pseudomonadati</taxon>
        <taxon>Pseudomonadota</taxon>
        <taxon>Betaproteobacteria</taxon>
        <taxon>Burkholderiales</taxon>
        <taxon>Burkholderiaceae</taxon>
        <taxon>Cupriavidus</taxon>
    </lineage>
</organism>
<reference evidence="3 4" key="1">
    <citation type="submission" date="2018-01" db="EMBL/GenBank/DDBJ databases">
        <authorList>
            <person name="Clerissi C."/>
        </authorList>
    </citation>
    <scope>NUCLEOTIDE SEQUENCE [LARGE SCALE GENOMIC DNA]</scope>
    <source>
        <strain evidence="3">Cupriavidus oxalaticus LMG 2235</strain>
    </source>
</reference>
<gene>
    <name evidence="3" type="ORF">CO2235_90227</name>
</gene>
<keyword evidence="2" id="KW-0472">Membrane</keyword>
<evidence type="ECO:0000256" key="2">
    <source>
        <dbReference type="SAM" id="Phobius"/>
    </source>
</evidence>
<comment type="caution">
    <text evidence="3">The sequence shown here is derived from an EMBL/GenBank/DDBJ whole genome shotgun (WGS) entry which is preliminary data.</text>
</comment>
<evidence type="ECO:0000256" key="1">
    <source>
        <dbReference type="SAM" id="MobiDB-lite"/>
    </source>
</evidence>
<evidence type="ECO:0000313" key="4">
    <source>
        <dbReference type="Proteomes" id="UP000256862"/>
    </source>
</evidence>
<feature type="region of interest" description="Disordered" evidence="1">
    <location>
        <begin position="1"/>
        <end position="23"/>
    </location>
</feature>
<dbReference type="EMBL" id="OGUS01000131">
    <property type="protein sequence ID" value="SPC17353.1"/>
    <property type="molecule type" value="Genomic_DNA"/>
</dbReference>
<keyword evidence="2" id="KW-0812">Transmembrane</keyword>
<keyword evidence="2" id="KW-1133">Transmembrane helix</keyword>